<reference evidence="2 3" key="1">
    <citation type="journal article" date="2024" name="BMC Genomics">
        <title>De novo assembly and annotation of Popillia japonica's genome with initial clues to its potential as an invasive pest.</title>
        <authorList>
            <person name="Cucini C."/>
            <person name="Boschi S."/>
            <person name="Funari R."/>
            <person name="Cardaioli E."/>
            <person name="Iannotti N."/>
            <person name="Marturano G."/>
            <person name="Paoli F."/>
            <person name="Bruttini M."/>
            <person name="Carapelli A."/>
            <person name="Frati F."/>
            <person name="Nardi F."/>
        </authorList>
    </citation>
    <scope>NUCLEOTIDE SEQUENCE [LARGE SCALE GENOMIC DNA]</scope>
    <source>
        <strain evidence="2">DMR45628</strain>
    </source>
</reference>
<protein>
    <submittedName>
        <fullName evidence="2">Uncharacterized protein</fullName>
    </submittedName>
</protein>
<organism evidence="2 3">
    <name type="scientific">Popillia japonica</name>
    <name type="common">Japanese beetle</name>
    <dbReference type="NCBI Taxonomy" id="7064"/>
    <lineage>
        <taxon>Eukaryota</taxon>
        <taxon>Metazoa</taxon>
        <taxon>Ecdysozoa</taxon>
        <taxon>Arthropoda</taxon>
        <taxon>Hexapoda</taxon>
        <taxon>Insecta</taxon>
        <taxon>Pterygota</taxon>
        <taxon>Neoptera</taxon>
        <taxon>Endopterygota</taxon>
        <taxon>Coleoptera</taxon>
        <taxon>Polyphaga</taxon>
        <taxon>Scarabaeiformia</taxon>
        <taxon>Scarabaeidae</taxon>
        <taxon>Rutelinae</taxon>
        <taxon>Popillia</taxon>
    </lineage>
</organism>
<dbReference type="AlphaFoldDB" id="A0AAW1KKK5"/>
<keyword evidence="3" id="KW-1185">Reference proteome</keyword>
<accession>A0AAW1KKK5</accession>
<sequence>MIEISDFIVSLDDALQQLSSLRESVNSEAPQILSQLLEDIRNKLLQPHALEVQDLISTVAEPILNSEKKKETILQLKADLEELDTSCRSVKIQLQPQSEKAIQSIAELSDSVNILKETVMLLQDVPEDQVSPILLKSTIEQIKQLEEPMKLMTIAIESTIVKPQTAILSKNNKELSSAVKLLKENLVKISASSDVQVMQVVIEPIQALQAQIAQIQEQMQVEQDAELPKEEVPQVAEIVPVPEKEKKEALLELKAVLGQLDTTCKSVKVQLQPQSEKAIQSIANLSDSVNCKSVKVQLQPQSEKAIQSIANLSDSVNTLKETVTLLEDVAEDQVSPMLIKSTIEQIKQLEEPIKLMATAVESTIIKPQTAMLSKDNKELLSAVKLLKENLQKISVSSDAQVMQVVMEPIQALQAQIAQIQEQIQIEPDAELPKEEIPQVAEVVAVPEKEKKIALLELKAELGQLDNSCKSVKVQLQPQSEKAIQSIADLSDSVNTLKETVTLLEDVAEDQVSPILLKSTIEQIKQLEEPIKLMTIAVESAIVKSQTAILCKDNKELSSAVQFLKKNLEKISASSEQMQVEPDAELPKEETPQVTEAAAVPEKEKKITLLELKAELGQLDNSCKSVKVQLQPQSEKAIQSIANLSDSVNTLKETVTLLEDLAEDQVSPILLKSTIEQIKQLEEPIKLMTIAVESTIIKPQTAILSKDNKELSSAVKLLKENLEKISASSDAQVMQVVIEPIQALQAQIAQIQEQMQVEPDTELPKEEIPQVAEIVVVPEKEKNEALLELKAELGQLDTEN</sequence>
<evidence type="ECO:0000313" key="3">
    <source>
        <dbReference type="Proteomes" id="UP001458880"/>
    </source>
</evidence>
<evidence type="ECO:0000313" key="2">
    <source>
        <dbReference type="EMBL" id="KAK9719695.1"/>
    </source>
</evidence>
<dbReference type="EMBL" id="JASPKY010000217">
    <property type="protein sequence ID" value="KAK9719695.1"/>
    <property type="molecule type" value="Genomic_DNA"/>
</dbReference>
<comment type="caution">
    <text evidence="2">The sequence shown here is derived from an EMBL/GenBank/DDBJ whole genome shotgun (WGS) entry which is preliminary data.</text>
</comment>
<feature type="region of interest" description="Disordered" evidence="1">
    <location>
        <begin position="573"/>
        <end position="597"/>
    </location>
</feature>
<evidence type="ECO:0000256" key="1">
    <source>
        <dbReference type="SAM" id="MobiDB-lite"/>
    </source>
</evidence>
<proteinExistence type="predicted"/>
<dbReference type="Proteomes" id="UP001458880">
    <property type="component" value="Unassembled WGS sequence"/>
</dbReference>
<gene>
    <name evidence="2" type="ORF">QE152_g22515</name>
</gene>
<name>A0AAW1KKK5_POPJA</name>